<feature type="compositionally biased region" description="Basic and acidic residues" evidence="1">
    <location>
        <begin position="91"/>
        <end position="100"/>
    </location>
</feature>
<feature type="region of interest" description="Disordered" evidence="1">
    <location>
        <begin position="1"/>
        <end position="24"/>
    </location>
</feature>
<evidence type="ECO:0000256" key="1">
    <source>
        <dbReference type="SAM" id="MobiDB-lite"/>
    </source>
</evidence>
<name>A0A4C1V5X5_EUMVA</name>
<keyword evidence="3" id="KW-1185">Reference proteome</keyword>
<dbReference type="AlphaFoldDB" id="A0A4C1V5X5"/>
<evidence type="ECO:0000313" key="2">
    <source>
        <dbReference type="EMBL" id="GBP33890.1"/>
    </source>
</evidence>
<reference evidence="2 3" key="1">
    <citation type="journal article" date="2019" name="Commun. Biol.">
        <title>The bagworm genome reveals a unique fibroin gene that provides high tensile strength.</title>
        <authorList>
            <person name="Kono N."/>
            <person name="Nakamura H."/>
            <person name="Ohtoshi R."/>
            <person name="Tomita M."/>
            <person name="Numata K."/>
            <person name="Arakawa K."/>
        </authorList>
    </citation>
    <scope>NUCLEOTIDE SEQUENCE [LARGE SCALE GENOMIC DNA]</scope>
</reference>
<accession>A0A4C1V5X5</accession>
<dbReference type="Proteomes" id="UP000299102">
    <property type="component" value="Unassembled WGS sequence"/>
</dbReference>
<evidence type="ECO:0000313" key="3">
    <source>
        <dbReference type="Proteomes" id="UP000299102"/>
    </source>
</evidence>
<organism evidence="2 3">
    <name type="scientific">Eumeta variegata</name>
    <name type="common">Bagworm moth</name>
    <name type="synonym">Eumeta japonica</name>
    <dbReference type="NCBI Taxonomy" id="151549"/>
    <lineage>
        <taxon>Eukaryota</taxon>
        <taxon>Metazoa</taxon>
        <taxon>Ecdysozoa</taxon>
        <taxon>Arthropoda</taxon>
        <taxon>Hexapoda</taxon>
        <taxon>Insecta</taxon>
        <taxon>Pterygota</taxon>
        <taxon>Neoptera</taxon>
        <taxon>Endopterygota</taxon>
        <taxon>Lepidoptera</taxon>
        <taxon>Glossata</taxon>
        <taxon>Ditrysia</taxon>
        <taxon>Tineoidea</taxon>
        <taxon>Psychidae</taxon>
        <taxon>Oiketicinae</taxon>
        <taxon>Eumeta</taxon>
    </lineage>
</organism>
<comment type="caution">
    <text evidence="2">The sequence shown here is derived from an EMBL/GenBank/DDBJ whole genome shotgun (WGS) entry which is preliminary data.</text>
</comment>
<sequence length="100" mass="10398">MIKRSVLPSAITSTARNSGPGKMWQSGQVRTLARYCNFKRWSWSSPYSAAAPRAAGDSGGASSVGGVFALKTATGGQGAPLESASSGGRRRAVDVRPARR</sequence>
<dbReference type="EMBL" id="BGZK01000280">
    <property type="protein sequence ID" value="GBP33890.1"/>
    <property type="molecule type" value="Genomic_DNA"/>
</dbReference>
<feature type="region of interest" description="Disordered" evidence="1">
    <location>
        <begin position="75"/>
        <end position="100"/>
    </location>
</feature>
<gene>
    <name evidence="2" type="ORF">EVAR_21001_1</name>
</gene>
<protein>
    <submittedName>
        <fullName evidence="2">Uncharacterized protein</fullName>
    </submittedName>
</protein>
<proteinExistence type="predicted"/>